<reference evidence="2 3" key="1">
    <citation type="submission" date="2017-05" db="EMBL/GenBank/DDBJ databases">
        <authorList>
            <person name="Varghese N."/>
            <person name="Submissions S."/>
        </authorList>
    </citation>
    <scope>NUCLEOTIDE SEQUENCE [LARGE SCALE GENOMIC DNA]</scope>
    <source>
        <strain evidence="2 3">DSM 45474</strain>
    </source>
</reference>
<feature type="chain" id="PRO_5021862948" evidence="1">
    <location>
        <begin position="25"/>
        <end position="35"/>
    </location>
</feature>
<proteinExistence type="predicted"/>
<evidence type="ECO:0000256" key="1">
    <source>
        <dbReference type="SAM" id="SignalP"/>
    </source>
</evidence>
<dbReference type="Proteomes" id="UP000315636">
    <property type="component" value="Unassembled WGS sequence"/>
</dbReference>
<keyword evidence="3" id="KW-1185">Reference proteome</keyword>
<feature type="signal peptide" evidence="1">
    <location>
        <begin position="1"/>
        <end position="24"/>
    </location>
</feature>
<gene>
    <name evidence="2" type="ORF">SAMN06264849_10846</name>
</gene>
<accession>A0A521E773</accession>
<evidence type="ECO:0000313" key="3">
    <source>
        <dbReference type="Proteomes" id="UP000315636"/>
    </source>
</evidence>
<sequence length="35" mass="3548">MKRKLFTALVVGALMVTGVSNAYAAASAAVTHLGK</sequence>
<keyword evidence="1" id="KW-0732">Signal</keyword>
<evidence type="ECO:0000313" key="2">
    <source>
        <dbReference type="EMBL" id="SMO79745.1"/>
    </source>
</evidence>
<dbReference type="EMBL" id="FXTI01000008">
    <property type="protein sequence ID" value="SMO79745.1"/>
    <property type="molecule type" value="Genomic_DNA"/>
</dbReference>
<dbReference type="AlphaFoldDB" id="A0A521E773"/>
<organism evidence="2 3">
    <name type="scientific">Melghirimyces algeriensis</name>
    <dbReference type="NCBI Taxonomy" id="910412"/>
    <lineage>
        <taxon>Bacteria</taxon>
        <taxon>Bacillati</taxon>
        <taxon>Bacillota</taxon>
        <taxon>Bacilli</taxon>
        <taxon>Bacillales</taxon>
        <taxon>Thermoactinomycetaceae</taxon>
        <taxon>Melghirimyces</taxon>
    </lineage>
</organism>
<protein>
    <submittedName>
        <fullName evidence="2">Uncharacterized protein</fullName>
    </submittedName>
</protein>
<name>A0A521E773_9BACL</name>